<evidence type="ECO:0000313" key="1">
    <source>
        <dbReference type="EMBL" id="TNN40892.1"/>
    </source>
</evidence>
<sequence>MEDLRHDKRPGGADVMVVQISIDHGLKIEDLIWLAQGLKGEVQLWRVLCPVQISVNWDLKQDLLRVLVLTGEYLEFQISGDWALTGEVILWRVLGQTGEDVEVLISGDQGLKAEAYPWRVLGLTGEDLEVQMSGV</sequence>
<name>A0A4Z2FKT2_9TELE</name>
<proteinExistence type="predicted"/>
<dbReference type="AlphaFoldDB" id="A0A4Z2FKT2"/>
<gene>
    <name evidence="1" type="ORF">EYF80_048936</name>
</gene>
<protein>
    <submittedName>
        <fullName evidence="1">Uncharacterized protein</fullName>
    </submittedName>
</protein>
<accession>A0A4Z2FKT2</accession>
<dbReference type="EMBL" id="SRLO01001150">
    <property type="protein sequence ID" value="TNN40892.1"/>
    <property type="molecule type" value="Genomic_DNA"/>
</dbReference>
<dbReference type="Proteomes" id="UP000314294">
    <property type="component" value="Unassembled WGS sequence"/>
</dbReference>
<reference evidence="1 2" key="1">
    <citation type="submission" date="2019-03" db="EMBL/GenBank/DDBJ databases">
        <title>First draft genome of Liparis tanakae, snailfish: a comprehensive survey of snailfish specific genes.</title>
        <authorList>
            <person name="Kim W."/>
            <person name="Song I."/>
            <person name="Jeong J.-H."/>
            <person name="Kim D."/>
            <person name="Kim S."/>
            <person name="Ryu S."/>
            <person name="Song J.Y."/>
            <person name="Lee S.K."/>
        </authorList>
    </citation>
    <scope>NUCLEOTIDE SEQUENCE [LARGE SCALE GENOMIC DNA]</scope>
    <source>
        <tissue evidence="1">Muscle</tissue>
    </source>
</reference>
<keyword evidence="2" id="KW-1185">Reference proteome</keyword>
<evidence type="ECO:0000313" key="2">
    <source>
        <dbReference type="Proteomes" id="UP000314294"/>
    </source>
</evidence>
<dbReference type="OrthoDB" id="10516315at2759"/>
<organism evidence="1 2">
    <name type="scientific">Liparis tanakae</name>
    <name type="common">Tanaka's snailfish</name>
    <dbReference type="NCBI Taxonomy" id="230148"/>
    <lineage>
        <taxon>Eukaryota</taxon>
        <taxon>Metazoa</taxon>
        <taxon>Chordata</taxon>
        <taxon>Craniata</taxon>
        <taxon>Vertebrata</taxon>
        <taxon>Euteleostomi</taxon>
        <taxon>Actinopterygii</taxon>
        <taxon>Neopterygii</taxon>
        <taxon>Teleostei</taxon>
        <taxon>Neoteleostei</taxon>
        <taxon>Acanthomorphata</taxon>
        <taxon>Eupercaria</taxon>
        <taxon>Perciformes</taxon>
        <taxon>Cottioidei</taxon>
        <taxon>Cottales</taxon>
        <taxon>Liparidae</taxon>
        <taxon>Liparis</taxon>
    </lineage>
</organism>
<comment type="caution">
    <text evidence="1">The sequence shown here is derived from an EMBL/GenBank/DDBJ whole genome shotgun (WGS) entry which is preliminary data.</text>
</comment>